<reference evidence="1 2" key="1">
    <citation type="journal article" date="2022" name="Hortic Res">
        <title>A haplotype resolved chromosomal level avocado genome allows analysis of novel avocado genes.</title>
        <authorList>
            <person name="Nath O."/>
            <person name="Fletcher S.J."/>
            <person name="Hayward A."/>
            <person name="Shaw L.M."/>
            <person name="Masouleh A.K."/>
            <person name="Furtado A."/>
            <person name="Henry R.J."/>
            <person name="Mitter N."/>
        </authorList>
    </citation>
    <scope>NUCLEOTIDE SEQUENCE [LARGE SCALE GENOMIC DNA]</scope>
    <source>
        <strain evidence="2">cv. Hass</strain>
    </source>
</reference>
<dbReference type="Proteomes" id="UP001234297">
    <property type="component" value="Chromosome 6"/>
</dbReference>
<protein>
    <submittedName>
        <fullName evidence="1">Uncharacterized protein</fullName>
    </submittedName>
</protein>
<evidence type="ECO:0000313" key="2">
    <source>
        <dbReference type="Proteomes" id="UP001234297"/>
    </source>
</evidence>
<keyword evidence="2" id="KW-1185">Reference proteome</keyword>
<proteinExistence type="predicted"/>
<sequence length="1127" mass="127555">MGGERCTVRVSNIPLTAIAQELFSFFESTIGPCSVFACEIFTERKNWKSRGFGRVQFETTDAANKAHLLSIQGKLEFQRAHLALSPSFEDVIFRPVDARRRVLGGVLHAGFMSGEDCMSVLESWRVVKAELMPERKRVEFWVGVGEGNGECYRLEIQFGDLVGVFGCGLRGGKSNALLLKVKYAPRIYYKISGPTLASKFSSDRYHVCREDFEFLWVRTTDFSGQKSIGQSSCFCWEIADELTCSEILTGFPLYEELENLTTRQGKLICPASELVPIINPPTYPKLEYEILFRLNSLVHAQKIGAAAVNDKLLDLLRGLAIETANTILLKLQKMKSTCCEPMKFIQNHLNSMKSPMRLPLSCQKLLLEKNLMSCHRVLVTPSKVFFLGPELETSNYVVKHYAAYASDFIRVSFVEEDWTKLPPDSISMRIEHGVFSDPHRTRIYDRILAILRDGIVIGDKKFEFLAFSASQLRSSSVWMFASNDAVCAESIRQWMGCFSKIRSVSKCAARMGQLFSSSLQTFNVPKHDVQIIPDIEMVTDGIKYCFSDGIGKISLSFARQVAQKCGLDKIPSAFQIRYGGYKGVVAIDHTSFWKLSLRRSMLKFDSKNTMLCITKWSESMPSYLNREIVCLLSTLGIADENFELIQGEQMRLLDGMLTNRDMALNVLEGMTGGSTKVDLAQMLLQGYEPNEEPYLSMMLKAHREYQLSEIRSKCRVFVPKGRVLMGCLDEKGILDYGQVCVHVTLTRSELEDMGQSYFQRTSEKTSVVVGKVLVTKNPCLHPGDIRVLQAVYNPELEDTGLIDCVIFPQKGARPHPNECSGGDLDGDLYFVCWDENLIPSKTDTPMDYIARKPRLMDHEVTLEEIQRFFVDYMISDTLGTISTAHLVLADREPTKAQSFKCLQLAKLHSMAVDFAKTGAPAEMPRILKPREYPDFLERADRPMYTSPGILGKLYRATINHRKEQKTELIWSETVARAAYDEDLVVSGFEAFIVAAENYKNLYAEKLGALMNFYGAECEDEILTGNLRKRSTYLQRDNRKYGEMKDRILAAARSLLEEAKAWFKSGCENHERSKMASAWYHVTYHPDYSSGTHCLSFPWVLSDVLLNIKSSRKQEKLNMNTCLGGKQI</sequence>
<dbReference type="EMBL" id="CM056814">
    <property type="protein sequence ID" value="KAJ8626475.1"/>
    <property type="molecule type" value="Genomic_DNA"/>
</dbReference>
<name>A0ACC2KZ58_PERAE</name>
<comment type="caution">
    <text evidence="1">The sequence shown here is derived from an EMBL/GenBank/DDBJ whole genome shotgun (WGS) entry which is preliminary data.</text>
</comment>
<gene>
    <name evidence="1" type="ORF">MRB53_019782</name>
</gene>
<organism evidence="1 2">
    <name type="scientific">Persea americana</name>
    <name type="common">Avocado</name>
    <dbReference type="NCBI Taxonomy" id="3435"/>
    <lineage>
        <taxon>Eukaryota</taxon>
        <taxon>Viridiplantae</taxon>
        <taxon>Streptophyta</taxon>
        <taxon>Embryophyta</taxon>
        <taxon>Tracheophyta</taxon>
        <taxon>Spermatophyta</taxon>
        <taxon>Magnoliopsida</taxon>
        <taxon>Magnoliidae</taxon>
        <taxon>Laurales</taxon>
        <taxon>Lauraceae</taxon>
        <taxon>Persea</taxon>
    </lineage>
</organism>
<accession>A0ACC2KZ58</accession>
<evidence type="ECO:0000313" key="1">
    <source>
        <dbReference type="EMBL" id="KAJ8626475.1"/>
    </source>
</evidence>